<feature type="region of interest" description="Disordered" evidence="1">
    <location>
        <begin position="514"/>
        <end position="537"/>
    </location>
</feature>
<keyword evidence="3" id="KW-0548">Nucleotidyltransferase</keyword>
<evidence type="ECO:0000313" key="3">
    <source>
        <dbReference type="EMBL" id="PSF30241.1"/>
    </source>
</evidence>
<dbReference type="InterPro" id="IPR000477">
    <property type="entry name" value="RT_dom"/>
</dbReference>
<reference evidence="3 4" key="1">
    <citation type="submission" date="2018-03" db="EMBL/GenBank/DDBJ databases">
        <title>The ancient ancestry and fast evolution of plastids.</title>
        <authorList>
            <person name="Moore K.R."/>
            <person name="Magnabosco C."/>
            <person name="Momper L."/>
            <person name="Gold D.A."/>
            <person name="Bosak T."/>
            <person name="Fournier G.P."/>
        </authorList>
    </citation>
    <scope>NUCLEOTIDE SEQUENCE [LARGE SCALE GENOMIC DNA]</scope>
    <source>
        <strain evidence="3 4">CCALA 016</strain>
    </source>
</reference>
<evidence type="ECO:0000313" key="4">
    <source>
        <dbReference type="Proteomes" id="UP000239001"/>
    </source>
</evidence>
<gene>
    <name evidence="3" type="ORF">C7H19_23975</name>
</gene>
<evidence type="ECO:0000259" key="2">
    <source>
        <dbReference type="PROSITE" id="PS50878"/>
    </source>
</evidence>
<dbReference type="PROSITE" id="PS50878">
    <property type="entry name" value="RT_POL"/>
    <property type="match status" value="1"/>
</dbReference>
<dbReference type="OrthoDB" id="9780724at2"/>
<keyword evidence="4" id="KW-1185">Reference proteome</keyword>
<comment type="caution">
    <text evidence="3">The sequence shown here is derived from an EMBL/GenBank/DDBJ whole genome shotgun (WGS) entry which is preliminary data.</text>
</comment>
<dbReference type="AlphaFoldDB" id="A0A2T1LR31"/>
<keyword evidence="3" id="KW-0808">Transferase</keyword>
<reference evidence="3 4" key="2">
    <citation type="submission" date="2018-03" db="EMBL/GenBank/DDBJ databases">
        <authorList>
            <person name="Keele B.F."/>
        </authorList>
    </citation>
    <scope>NUCLEOTIDE SEQUENCE [LARGE SCALE GENOMIC DNA]</scope>
    <source>
        <strain evidence="3 4">CCALA 016</strain>
    </source>
</reference>
<evidence type="ECO:0000256" key="1">
    <source>
        <dbReference type="SAM" id="MobiDB-lite"/>
    </source>
</evidence>
<protein>
    <submittedName>
        <fullName evidence="3">Reverse transcriptase</fullName>
    </submittedName>
</protein>
<dbReference type="EMBL" id="PXOH01000057">
    <property type="protein sequence ID" value="PSF30241.1"/>
    <property type="molecule type" value="Genomic_DNA"/>
</dbReference>
<feature type="compositionally biased region" description="Basic and acidic residues" evidence="1">
    <location>
        <begin position="521"/>
        <end position="532"/>
    </location>
</feature>
<dbReference type="Proteomes" id="UP000239001">
    <property type="component" value="Unassembled WGS sequence"/>
</dbReference>
<dbReference type="GO" id="GO:0003964">
    <property type="term" value="F:RNA-directed DNA polymerase activity"/>
    <property type="evidence" value="ECO:0007669"/>
    <property type="project" value="UniProtKB-KW"/>
</dbReference>
<feature type="domain" description="Reverse transcriptase" evidence="2">
    <location>
        <begin position="84"/>
        <end position="313"/>
    </location>
</feature>
<keyword evidence="3" id="KW-0695">RNA-directed DNA polymerase</keyword>
<organism evidence="3 4">
    <name type="scientific">Aphanothece hegewaldii CCALA 016</name>
    <dbReference type="NCBI Taxonomy" id="2107694"/>
    <lineage>
        <taxon>Bacteria</taxon>
        <taxon>Bacillati</taxon>
        <taxon>Cyanobacteriota</taxon>
        <taxon>Cyanophyceae</taxon>
        <taxon>Oscillatoriophycideae</taxon>
        <taxon>Chroococcales</taxon>
        <taxon>Aphanothecaceae</taxon>
        <taxon>Aphanothece</taxon>
    </lineage>
</organism>
<dbReference type="CDD" id="cd01646">
    <property type="entry name" value="RT_Bac_retron_I"/>
    <property type="match status" value="1"/>
</dbReference>
<dbReference type="Pfam" id="PF00078">
    <property type="entry name" value="RVT_1"/>
    <property type="match status" value="1"/>
</dbReference>
<sequence>MSVVMLKVEDLLGKGYFPKELPPPFTSQKLAHKYSSINSLWASIFNALSRSDKKVYRDSRCLSFSIPKVGFSRRQISLPNPLHQSILSDSICKNWSEIEKIYLCSPLSTSRPVVDTKGSRSVKNRRNYKEFKEGCILNSYAHLSLMRTDISRYYPTIYTHIIPWAIHGKTTAKENRDDYSLLGNILDRDVRNTQSGQTMGIPIGPDTSLIISEIIACKIDEELISKIGDLNGARYYDDYFLFFSDYAKAEKTLKCLQSILAAYHLDINEEKTRIERFPAPFESSWSIFLSRFEFRDGKTSQATDLYRYFSLAFESAQKHPNDSVLKYAVKRLEYIEILPENWRVFESLLLKSALSEPSTLPEVVKILISNESYVSKDRVEKLAQEIILIHCFKAHSFEVSWSLWLLRSFKINLDVCIAEKVIASGDPISVLIVLDMRNCGLISGSLDISSVELDLTSSSLFDEKWLLTYESVKKGWLKPPDPGLLSSNEYFNLLSKEDIEFYAENQQLEKIEINKKSGASDSKEAPEPKEETIPSVEEYTSDANLAITDVVTLY</sequence>
<accession>A0A2T1LR31</accession>
<name>A0A2T1LR31_9CHRO</name>
<proteinExistence type="predicted"/>